<accession>A0A395NVX0</accession>
<evidence type="ECO:0000313" key="2">
    <source>
        <dbReference type="EMBL" id="RFU80250.1"/>
    </source>
</evidence>
<name>A0A395NVX0_TRIAR</name>
<reference evidence="2 3" key="1">
    <citation type="journal article" date="2018" name="PLoS Pathog.">
        <title>Evolution of structural diversity of trichothecenes, a family of toxins produced by plant pathogenic and entomopathogenic fungi.</title>
        <authorList>
            <person name="Proctor R.H."/>
            <person name="McCormick S.P."/>
            <person name="Kim H.S."/>
            <person name="Cardoza R.E."/>
            <person name="Stanley A.M."/>
            <person name="Lindo L."/>
            <person name="Kelly A."/>
            <person name="Brown D.W."/>
            <person name="Lee T."/>
            <person name="Vaughan M.M."/>
            <person name="Alexander N.J."/>
            <person name="Busman M."/>
            <person name="Gutierrez S."/>
        </authorList>
    </citation>
    <scope>NUCLEOTIDE SEQUENCE [LARGE SCALE GENOMIC DNA]</scope>
    <source>
        <strain evidence="2 3">IBT 40837</strain>
    </source>
</reference>
<feature type="compositionally biased region" description="Low complexity" evidence="1">
    <location>
        <begin position="152"/>
        <end position="161"/>
    </location>
</feature>
<proteinExistence type="predicted"/>
<feature type="region of interest" description="Disordered" evidence="1">
    <location>
        <begin position="201"/>
        <end position="307"/>
    </location>
</feature>
<dbReference type="STRING" id="490622.A0A395NVX0"/>
<evidence type="ECO:0000256" key="1">
    <source>
        <dbReference type="SAM" id="MobiDB-lite"/>
    </source>
</evidence>
<feature type="compositionally biased region" description="Polar residues" evidence="1">
    <location>
        <begin position="493"/>
        <end position="504"/>
    </location>
</feature>
<organism evidence="2 3">
    <name type="scientific">Trichoderma arundinaceum</name>
    <dbReference type="NCBI Taxonomy" id="490622"/>
    <lineage>
        <taxon>Eukaryota</taxon>
        <taxon>Fungi</taxon>
        <taxon>Dikarya</taxon>
        <taxon>Ascomycota</taxon>
        <taxon>Pezizomycotina</taxon>
        <taxon>Sordariomycetes</taxon>
        <taxon>Hypocreomycetidae</taxon>
        <taxon>Hypocreales</taxon>
        <taxon>Hypocreaceae</taxon>
        <taxon>Trichoderma</taxon>
    </lineage>
</organism>
<dbReference type="EMBL" id="PXOA01000118">
    <property type="protein sequence ID" value="RFU80250.1"/>
    <property type="molecule type" value="Genomic_DNA"/>
</dbReference>
<dbReference type="Proteomes" id="UP000266272">
    <property type="component" value="Unassembled WGS sequence"/>
</dbReference>
<keyword evidence="3" id="KW-1185">Reference proteome</keyword>
<feature type="region of interest" description="Disordered" evidence="1">
    <location>
        <begin position="152"/>
        <end position="186"/>
    </location>
</feature>
<dbReference type="OrthoDB" id="20105at2759"/>
<sequence>MSVNSTERTTRLHNLDLQYQQSRHKTDLISRDEDARRLQLRVLLLRDENTQLLDKCAAKDTEMKTLSRNTDLLRVELDTIKIQNRSENAQIKSPAIGATGLAVEVEACESPMQDLKKALEENIALTKELQQLRPEIELLRSQVTNYEKMISEQGLQQQQEQSRNELESKKQSKSKKSNDESENIVELRSKLDRTIEKLAEGQRQQEKMQLDHQKELDESQRQKHKLEERVSKLEKKLKDSQAELRDVREELQASRSNFREDRPEDEKTSNQELTEGSQNMDKSTATENGKPSRKTTSRKRATEQAMMGEKSTFSITPFLNRTKDHPSDAATEAASLGLTLDDVLAQVESSNPSPLQLANKSGIRLNAAEKSRLKALKVQSKSAKKGAAIDEIPMPKLAGLDLDMRKVKSEDIKEEETSNTLHAEETVPHKMIKIPETAAAHRGSEFEHKKRKRKLLNKVNNTIIEEDESGDVAQPMETQPGRARKLKSAMGNAFNSRSTESTFSPLKRHKRGVNASFLA</sequence>
<evidence type="ECO:0000313" key="3">
    <source>
        <dbReference type="Proteomes" id="UP000266272"/>
    </source>
</evidence>
<feature type="compositionally biased region" description="Polar residues" evidence="1">
    <location>
        <begin position="270"/>
        <end position="289"/>
    </location>
</feature>
<protein>
    <submittedName>
        <fullName evidence="2">Uncharacterized protein</fullName>
    </submittedName>
</protein>
<dbReference type="AlphaFoldDB" id="A0A395NVX0"/>
<gene>
    <name evidence="2" type="ORF">TARUN_1925</name>
</gene>
<feature type="region of interest" description="Disordered" evidence="1">
    <location>
        <begin position="470"/>
        <end position="519"/>
    </location>
</feature>
<comment type="caution">
    <text evidence="2">The sequence shown here is derived from an EMBL/GenBank/DDBJ whole genome shotgun (WGS) entry which is preliminary data.</text>
</comment>
<feature type="compositionally biased region" description="Basic and acidic residues" evidence="1">
    <location>
        <begin position="201"/>
        <end position="269"/>
    </location>
</feature>